<evidence type="ECO:0000256" key="1">
    <source>
        <dbReference type="SAM" id="MobiDB-lite"/>
    </source>
</evidence>
<dbReference type="RefSeq" id="WP_016571820.1">
    <property type="nucleotide sequence ID" value="NZ_BHXC01000006.1"/>
</dbReference>
<sequence length="460" mass="48568">MTSDDTTLDASAPWLEVDALIDDPRTRIVVCCGSGGVGKTTTAAALGVRAAERGRKVVVLTIDPARRLAQSMGISELDNVPRQVKGVDESAGGELHAMMLDMKRTFDEIVEGHADAERARAILENPFYQSLSAGFAGTQEYMAMEKLGQLRAGDAWDLIVVDTPPSRSALDFLDAPKRLGSFLDGKFIRVLMAPAKVGGRAGMKFLNVGMSMMTGTLSKLMGGQLLRDVQTFVAAMDTMFGGFRTRADATYRLLQAPGTAFLVVAAPERDALREAAYFVERLAAEQMPLAGLVLNRVHGSGAAQLSAERALAAAEALTEGLPDRVPEDEAAAPEADDDANSSPRDGGSPSAENLEPAGIVDLTDGKTGSRTPGGPSPAAAAEHATSPSAPAAQLAAGLLRLHAERMQVLARERRTRDRFTALHPEVPVTEVGALPGDVHDLAGLRTIGDRLALRPGETEV</sequence>
<evidence type="ECO:0000313" key="4">
    <source>
        <dbReference type="Proteomes" id="UP000288351"/>
    </source>
</evidence>
<feature type="domain" description="ArsA/GET3 Anion-transporting ATPase-like" evidence="2">
    <location>
        <begin position="26"/>
        <end position="297"/>
    </location>
</feature>
<gene>
    <name evidence="3" type="ORF">SALB_05376</name>
</gene>
<comment type="caution">
    <text evidence="3">The sequence shown here is derived from an EMBL/GenBank/DDBJ whole genome shotgun (WGS) entry which is preliminary data.</text>
</comment>
<dbReference type="Gene3D" id="3.40.50.300">
    <property type="entry name" value="P-loop containing nucleotide triphosphate hydrolases"/>
    <property type="match status" value="1"/>
</dbReference>
<feature type="compositionally biased region" description="Low complexity" evidence="1">
    <location>
        <begin position="368"/>
        <end position="390"/>
    </location>
</feature>
<accession>A0A059W047</accession>
<dbReference type="GO" id="GO:0005524">
    <property type="term" value="F:ATP binding"/>
    <property type="evidence" value="ECO:0007669"/>
    <property type="project" value="InterPro"/>
</dbReference>
<dbReference type="STRING" id="68570.DC74_4479"/>
<name>A0A059W047_STRNR</name>
<dbReference type="eggNOG" id="COG0003">
    <property type="taxonomic scope" value="Bacteria"/>
</dbReference>
<dbReference type="GO" id="GO:0016887">
    <property type="term" value="F:ATP hydrolysis activity"/>
    <property type="evidence" value="ECO:0007669"/>
    <property type="project" value="InterPro"/>
</dbReference>
<dbReference type="PANTHER" id="PTHR10803">
    <property type="entry name" value="ARSENICAL PUMP-DRIVING ATPASE ARSENITE-TRANSLOCATING ATPASE"/>
    <property type="match status" value="1"/>
</dbReference>
<organism evidence="3 4">
    <name type="scientific">Streptomyces noursei</name>
    <name type="common">Streptomyces albulus</name>
    <dbReference type="NCBI Taxonomy" id="1971"/>
    <lineage>
        <taxon>Bacteria</taxon>
        <taxon>Bacillati</taxon>
        <taxon>Actinomycetota</taxon>
        <taxon>Actinomycetes</taxon>
        <taxon>Kitasatosporales</taxon>
        <taxon>Streptomycetaceae</taxon>
        <taxon>Streptomyces</taxon>
    </lineage>
</organism>
<dbReference type="SUPFAM" id="SSF52540">
    <property type="entry name" value="P-loop containing nucleoside triphosphate hydrolases"/>
    <property type="match status" value="1"/>
</dbReference>
<dbReference type="AlphaFoldDB" id="A0A059W047"/>
<evidence type="ECO:0000259" key="2">
    <source>
        <dbReference type="Pfam" id="PF02374"/>
    </source>
</evidence>
<dbReference type="InterPro" id="IPR027417">
    <property type="entry name" value="P-loop_NTPase"/>
</dbReference>
<dbReference type="PANTHER" id="PTHR10803:SF26">
    <property type="entry name" value="ANION TRANSPORTER ATPASE-RELATED"/>
    <property type="match status" value="1"/>
</dbReference>
<dbReference type="Proteomes" id="UP000288351">
    <property type="component" value="Unassembled WGS sequence"/>
</dbReference>
<dbReference type="CDD" id="cd02035">
    <property type="entry name" value="ArsA"/>
    <property type="match status" value="1"/>
</dbReference>
<feature type="compositionally biased region" description="Acidic residues" evidence="1">
    <location>
        <begin position="328"/>
        <end position="339"/>
    </location>
</feature>
<dbReference type="InterPro" id="IPR016300">
    <property type="entry name" value="ATPase_ArsA/GET3"/>
</dbReference>
<dbReference type="Pfam" id="PF02374">
    <property type="entry name" value="ArsA_ATPase"/>
    <property type="match status" value="1"/>
</dbReference>
<dbReference type="InterPro" id="IPR025723">
    <property type="entry name" value="ArsA/GET3_ATPase-like"/>
</dbReference>
<proteinExistence type="predicted"/>
<protein>
    <submittedName>
        <fullName evidence="3">Anion-transporting ATPase</fullName>
    </submittedName>
</protein>
<dbReference type="EMBL" id="BHXC01000006">
    <property type="protein sequence ID" value="GCB92606.1"/>
    <property type="molecule type" value="Genomic_DNA"/>
</dbReference>
<evidence type="ECO:0000313" key="3">
    <source>
        <dbReference type="EMBL" id="GCB92606.1"/>
    </source>
</evidence>
<feature type="region of interest" description="Disordered" evidence="1">
    <location>
        <begin position="319"/>
        <end position="390"/>
    </location>
</feature>
<reference evidence="3 4" key="1">
    <citation type="journal article" date="2019" name="Microbiol. Resour. Announc.">
        <title>Draft Genome Sequence of the Most Traditional epsilon-Poly-l-Lysine Producer, Streptomyces albulus NBRC14147.</title>
        <authorList>
            <person name="Yamanaka K."/>
            <person name="Hamano Y."/>
        </authorList>
    </citation>
    <scope>NUCLEOTIDE SEQUENCE [LARGE SCALE GENOMIC DNA]</scope>
    <source>
        <strain evidence="3 4">NBRC 14147</strain>
    </source>
</reference>